<evidence type="ECO:0000313" key="6">
    <source>
        <dbReference type="Proteomes" id="UP000000311"/>
    </source>
</evidence>
<feature type="domain" description="ERAP1-like C-terminal" evidence="3">
    <location>
        <begin position="499"/>
        <end position="694"/>
    </location>
</feature>
<keyword evidence="6" id="KW-1185">Reference proteome</keyword>
<dbReference type="InterPro" id="IPR027268">
    <property type="entry name" value="Peptidase_M4/M1_CTD_sf"/>
</dbReference>
<dbReference type="Gene3D" id="2.60.40.1730">
    <property type="entry name" value="tricorn interacting facor f3 domain"/>
    <property type="match status" value="1"/>
</dbReference>
<proteinExistence type="inferred from homology"/>
<dbReference type="GO" id="GO:0005737">
    <property type="term" value="C:cytoplasm"/>
    <property type="evidence" value="ECO:0007669"/>
    <property type="project" value="TreeGrafter"/>
</dbReference>
<reference evidence="5 6" key="1">
    <citation type="journal article" date="2010" name="Science">
        <title>Genomic comparison of the ants Camponotus floridanus and Harpegnathos saltator.</title>
        <authorList>
            <person name="Bonasio R."/>
            <person name="Zhang G."/>
            <person name="Ye C."/>
            <person name="Mutti N.S."/>
            <person name="Fang X."/>
            <person name="Qin N."/>
            <person name="Donahue G."/>
            <person name="Yang P."/>
            <person name="Li Q."/>
            <person name="Li C."/>
            <person name="Zhang P."/>
            <person name="Huang Z."/>
            <person name="Berger S.L."/>
            <person name="Reinberg D."/>
            <person name="Wang J."/>
            <person name="Liebig J."/>
        </authorList>
    </citation>
    <scope>NUCLEOTIDE SEQUENCE [LARGE SCALE GENOMIC DNA]</scope>
    <source>
        <strain evidence="6">C129</strain>
    </source>
</reference>
<organism evidence="6">
    <name type="scientific">Camponotus floridanus</name>
    <name type="common">Florida carpenter ant</name>
    <dbReference type="NCBI Taxonomy" id="104421"/>
    <lineage>
        <taxon>Eukaryota</taxon>
        <taxon>Metazoa</taxon>
        <taxon>Ecdysozoa</taxon>
        <taxon>Arthropoda</taxon>
        <taxon>Hexapoda</taxon>
        <taxon>Insecta</taxon>
        <taxon>Pterygota</taxon>
        <taxon>Neoptera</taxon>
        <taxon>Endopterygota</taxon>
        <taxon>Hymenoptera</taxon>
        <taxon>Apocrita</taxon>
        <taxon>Aculeata</taxon>
        <taxon>Formicoidea</taxon>
        <taxon>Formicidae</taxon>
        <taxon>Formicinae</taxon>
        <taxon>Camponotus</taxon>
    </lineage>
</organism>
<dbReference type="GO" id="GO:0008270">
    <property type="term" value="F:zinc ion binding"/>
    <property type="evidence" value="ECO:0007669"/>
    <property type="project" value="InterPro"/>
</dbReference>
<dbReference type="GO" id="GO:0016020">
    <property type="term" value="C:membrane"/>
    <property type="evidence" value="ECO:0007669"/>
    <property type="project" value="TreeGrafter"/>
</dbReference>
<dbReference type="PANTHER" id="PTHR11533">
    <property type="entry name" value="PROTEASE M1 ZINC METALLOPROTEASE"/>
    <property type="match status" value="1"/>
</dbReference>
<feature type="domain" description="Aminopeptidase N-like N-terminal" evidence="4">
    <location>
        <begin position="226"/>
        <end position="303"/>
    </location>
</feature>
<evidence type="ECO:0000256" key="1">
    <source>
        <dbReference type="ARBA" id="ARBA00010136"/>
    </source>
</evidence>
<dbReference type="GO" id="GO:0006508">
    <property type="term" value="P:proteolysis"/>
    <property type="evidence" value="ECO:0007669"/>
    <property type="project" value="TreeGrafter"/>
</dbReference>
<evidence type="ECO:0000259" key="3">
    <source>
        <dbReference type="Pfam" id="PF11838"/>
    </source>
</evidence>
<feature type="domain" description="Peptidase M1 membrane alanine aminopeptidase" evidence="2">
    <location>
        <begin position="98"/>
        <end position="195"/>
    </location>
</feature>
<dbReference type="PANTHER" id="PTHR11533:SF294">
    <property type="entry name" value="THYROTROPIN-RELEASING HORMONE-DEGRADING ECTOENZYME"/>
    <property type="match status" value="1"/>
</dbReference>
<dbReference type="SUPFAM" id="SSF55486">
    <property type="entry name" value="Metalloproteases ('zincins'), catalytic domain"/>
    <property type="match status" value="3"/>
</dbReference>
<dbReference type="InterPro" id="IPR042097">
    <property type="entry name" value="Aminopeptidase_N-like_N_sf"/>
</dbReference>
<dbReference type="AlphaFoldDB" id="E2AHL2"/>
<dbReference type="InParanoid" id="E2AHL2"/>
<dbReference type="GO" id="GO:0042277">
    <property type="term" value="F:peptide binding"/>
    <property type="evidence" value="ECO:0007669"/>
    <property type="project" value="TreeGrafter"/>
</dbReference>
<evidence type="ECO:0000259" key="4">
    <source>
        <dbReference type="Pfam" id="PF17900"/>
    </source>
</evidence>
<dbReference type="InterPro" id="IPR024571">
    <property type="entry name" value="ERAP1-like_C_dom"/>
</dbReference>
<dbReference type="Pfam" id="PF11838">
    <property type="entry name" value="ERAP1_C"/>
    <property type="match status" value="1"/>
</dbReference>
<dbReference type="Gene3D" id="1.10.390.10">
    <property type="entry name" value="Neutral Protease Domain 2"/>
    <property type="match status" value="3"/>
</dbReference>
<accession>E2AHL2</accession>
<gene>
    <name evidence="5" type="ORF">EAG_06314</name>
</gene>
<evidence type="ECO:0000313" key="5">
    <source>
        <dbReference type="EMBL" id="EFN67082.1"/>
    </source>
</evidence>
<dbReference type="EMBL" id="GL439552">
    <property type="protein sequence ID" value="EFN67082.1"/>
    <property type="molecule type" value="Genomic_DNA"/>
</dbReference>
<dbReference type="Proteomes" id="UP000000311">
    <property type="component" value="Unassembled WGS sequence"/>
</dbReference>
<feature type="domain" description="Peptidase M1 membrane alanine aminopeptidase" evidence="2">
    <location>
        <begin position="378"/>
        <end position="496"/>
    </location>
</feature>
<dbReference type="Pfam" id="PF01433">
    <property type="entry name" value="Peptidase_M1"/>
    <property type="match status" value="2"/>
</dbReference>
<name>E2AHL2_CAMFO</name>
<dbReference type="InterPro" id="IPR014782">
    <property type="entry name" value="Peptidase_M1_dom"/>
</dbReference>
<dbReference type="GO" id="GO:0005615">
    <property type="term" value="C:extracellular space"/>
    <property type="evidence" value="ECO:0007669"/>
    <property type="project" value="TreeGrafter"/>
</dbReference>
<dbReference type="InterPro" id="IPR045357">
    <property type="entry name" value="Aminopeptidase_N-like_N"/>
</dbReference>
<dbReference type="InterPro" id="IPR050344">
    <property type="entry name" value="Peptidase_M1_aminopeptidases"/>
</dbReference>
<evidence type="ECO:0000259" key="2">
    <source>
        <dbReference type="Pfam" id="PF01433"/>
    </source>
</evidence>
<comment type="similarity">
    <text evidence="1">Belongs to the peptidase M1 family.</text>
</comment>
<dbReference type="GO" id="GO:0043171">
    <property type="term" value="P:peptide catabolic process"/>
    <property type="evidence" value="ECO:0007669"/>
    <property type="project" value="TreeGrafter"/>
</dbReference>
<sequence length="781" mass="92742">MPVQEVNMDENNMQWTRFKPTPIIPVYFIVAGLFHFTSETNQSFRLLCRAEIKPHVQFAYSLVKNITQFLKELPYIRKTPEENHIAIPGLFDAEEIMLGSVLYREEDIIFNQETDDKMRKIEIARVIGYKVVHEWFYNGMDPYKWEPWLSKGFATFLGIYIANKTEIMTSLNTIMWKMKYPNFQSDRLSQENVFTKCLKQEAARWLCTTNHDNCLLTAKNELNQYLSTYTNRTKWFAATHYQTIATRRLFPLLKDTLYASYNISIKHHKHYRAFSNMPVQEINMDENNMQWTRFKSTPVMPVYFIAVSIAHVALTSETNQAIKLWCRTDIISYVQFAYTAAKDIAQYLDKAFPHMSKGSPETNHIVIPKLLNEEDIKFGFVLYGEKNIMFNEKIDSDIRRVEITRVMGYKVVHEWFYNAIDPYMWEVSLSKGFATFFGIFATDKIFPHLRIQDFFVVQMQHDVLHWRTKNTWPFPLIVSTYDIDTTFEIPSYIKDKNDWILANLQQTECYRVNYDAENWNRLSKYLNSNTFRKIHVLDRAKIIDDTFHFMMTGQLNSTIFFNISHYLLRDIDYIAWYPMFKSLEYMSGFFKFPESAFMKTEILHLLNGIYLEILNTNFNGDKSTDSRLFTECLKQEATKWLCTLNHNDCLHTANRDLTWHLYSHKNYLPNKEADIIFNQEIDDEIRKFEITQVVAYKVIYEWLYDAIDPSKKLDFWLSKGFATFLGNYVANKIFRHFRIHDFSLVQMQQAVLHWSTKDTWPLTTESGLNSSFEIPRYIKGR</sequence>
<dbReference type="GO" id="GO:0070006">
    <property type="term" value="F:metalloaminopeptidase activity"/>
    <property type="evidence" value="ECO:0007669"/>
    <property type="project" value="TreeGrafter"/>
</dbReference>
<dbReference type="SUPFAM" id="SSF63737">
    <property type="entry name" value="Leukotriene A4 hydrolase N-terminal domain"/>
    <property type="match status" value="1"/>
</dbReference>
<protein>
    <submittedName>
        <fullName evidence="5">Laeverin</fullName>
    </submittedName>
</protein>
<dbReference type="Pfam" id="PF17900">
    <property type="entry name" value="Peptidase_M1_N"/>
    <property type="match status" value="1"/>
</dbReference>
<dbReference type="OrthoDB" id="510539at2759"/>